<dbReference type="GO" id="GO:0005737">
    <property type="term" value="C:cytoplasm"/>
    <property type="evidence" value="ECO:0007669"/>
    <property type="project" value="UniProtKB-SubCell"/>
</dbReference>
<evidence type="ECO:0000256" key="3">
    <source>
        <dbReference type="PIRSR" id="PIRSR000443-1"/>
    </source>
</evidence>
<keyword evidence="1 2" id="KW-0808">Transferase</keyword>
<evidence type="ECO:0000313" key="6">
    <source>
        <dbReference type="Proteomes" id="UP001319180"/>
    </source>
</evidence>
<dbReference type="PANTHER" id="PTHR32268">
    <property type="entry name" value="HOMOSERINE O-ACETYLTRANSFERASE"/>
    <property type="match status" value="1"/>
</dbReference>
<dbReference type="EMBL" id="JAHESC010000010">
    <property type="protein sequence ID" value="MBT1686705.1"/>
    <property type="molecule type" value="Genomic_DNA"/>
</dbReference>
<name>A0AAP2GHR8_9BACT</name>
<proteinExistence type="inferred from homology"/>
<keyword evidence="2 5" id="KW-0012">Acyltransferase</keyword>
<dbReference type="EC" id="2.3.1.31" evidence="2"/>
<comment type="similarity">
    <text evidence="2">Belongs to the AB hydrolase superfamily. MetX family.</text>
</comment>
<dbReference type="AlphaFoldDB" id="A0AAP2GHR8"/>
<dbReference type="SUPFAM" id="SSF53474">
    <property type="entry name" value="alpha/beta-Hydrolases"/>
    <property type="match status" value="1"/>
</dbReference>
<feature type="domain" description="AB hydrolase-1" evidence="4">
    <location>
        <begin position="43"/>
        <end position="325"/>
    </location>
</feature>
<dbReference type="Pfam" id="PF00561">
    <property type="entry name" value="Abhydrolase_1"/>
    <property type="match status" value="1"/>
</dbReference>
<dbReference type="Proteomes" id="UP001319180">
    <property type="component" value="Unassembled WGS sequence"/>
</dbReference>
<sequence length="348" mass="39397">MQKHDHTFHHQHPFPLEAGGVLPGFQLRYTTLGKLNHDRSNIVWVCHALTGSSDFTDWWGDLFREGSAFDPNHYFIICANMLGGCYGSTGPLSINPETGKPFYHAFPKLTNRDTVRAFDLLRQELQIDSIHTLLGGSLGGQQALEWAIQQPGVFKHFIALATNAAHSPWGIAFNEAQRLSIEADPTWKENEPHAGAQGLKAARAIGMLSYRYYETFNQTQIEKDHDKLDDFRAATYQRYQGEKLVNRFNAFSYYTLSKMMDSHNVGRTRESIEAALQTVRARTLVVGIDTDILFPVHEQKFLAANIPGATYIELTSLYGHDGFLVEFEQLDSVIKHFYQQKQLSTVLS</sequence>
<feature type="active site" evidence="2 3">
    <location>
        <position position="320"/>
    </location>
</feature>
<comment type="caution">
    <text evidence="5">The sequence shown here is derived from an EMBL/GenBank/DDBJ whole genome shotgun (WGS) entry which is preliminary data.</text>
</comment>
<dbReference type="InterPro" id="IPR000073">
    <property type="entry name" value="AB_hydrolase_1"/>
</dbReference>
<comment type="catalytic activity">
    <reaction evidence="2">
        <text>L-homoserine + acetyl-CoA = O-acetyl-L-homoserine + CoA</text>
        <dbReference type="Rhea" id="RHEA:13701"/>
        <dbReference type="ChEBI" id="CHEBI:57287"/>
        <dbReference type="ChEBI" id="CHEBI:57288"/>
        <dbReference type="ChEBI" id="CHEBI:57476"/>
        <dbReference type="ChEBI" id="CHEBI:57716"/>
        <dbReference type="EC" id="2.3.1.31"/>
    </reaction>
</comment>
<dbReference type="GO" id="GO:0009092">
    <property type="term" value="P:homoserine metabolic process"/>
    <property type="evidence" value="ECO:0007669"/>
    <property type="project" value="TreeGrafter"/>
</dbReference>
<comment type="caution">
    <text evidence="2">Lacks conserved residue(s) required for the propagation of feature annotation.</text>
</comment>
<organism evidence="5 6">
    <name type="scientific">Dawidia soli</name>
    <dbReference type="NCBI Taxonomy" id="2782352"/>
    <lineage>
        <taxon>Bacteria</taxon>
        <taxon>Pseudomonadati</taxon>
        <taxon>Bacteroidota</taxon>
        <taxon>Cytophagia</taxon>
        <taxon>Cytophagales</taxon>
        <taxon>Chryseotaleaceae</taxon>
        <taxon>Dawidia</taxon>
    </lineage>
</organism>
<keyword evidence="6" id="KW-1185">Reference proteome</keyword>
<comment type="function">
    <text evidence="2">Transfers an acetyl group from acetyl-CoA to L-homoserine, forming acetyl-L-homoserine.</text>
</comment>
<dbReference type="RefSeq" id="WP_254089939.1">
    <property type="nucleotide sequence ID" value="NZ_JAHESC010000010.1"/>
</dbReference>
<reference evidence="5 6" key="1">
    <citation type="submission" date="2021-05" db="EMBL/GenBank/DDBJ databases">
        <title>A Polyphasic approach of four new species of the genus Ohtaekwangia: Ohtaekwangia histidinii sp. nov., Ohtaekwangia cretensis sp. nov., Ohtaekwangia indiensis sp. nov., Ohtaekwangia reichenbachii sp. nov. from diverse environment.</title>
        <authorList>
            <person name="Octaviana S."/>
        </authorList>
    </citation>
    <scope>NUCLEOTIDE SEQUENCE [LARGE SCALE GENOMIC DNA]</scope>
    <source>
        <strain evidence="5 6">PWU37</strain>
    </source>
</reference>
<evidence type="ECO:0000259" key="4">
    <source>
        <dbReference type="Pfam" id="PF00561"/>
    </source>
</evidence>
<keyword evidence="2" id="KW-0028">Amino-acid biosynthesis</keyword>
<keyword evidence="2" id="KW-0963">Cytoplasm</keyword>
<dbReference type="Gene3D" id="3.40.50.1820">
    <property type="entry name" value="alpha/beta hydrolase"/>
    <property type="match status" value="1"/>
</dbReference>
<dbReference type="NCBIfam" id="TIGR01392">
    <property type="entry name" value="homoserO_Ac_trn"/>
    <property type="match status" value="1"/>
</dbReference>
<evidence type="ECO:0000256" key="2">
    <source>
        <dbReference type="HAMAP-Rule" id="MF_00296"/>
    </source>
</evidence>
<comment type="subunit">
    <text evidence="2">Homodimer.</text>
</comment>
<comment type="subcellular location">
    <subcellularLocation>
        <location evidence="2">Cytoplasm</location>
    </subcellularLocation>
</comment>
<feature type="active site" description="Nucleophile" evidence="2 3">
    <location>
        <position position="137"/>
    </location>
</feature>
<feature type="binding site" evidence="2">
    <location>
        <position position="203"/>
    </location>
    <ligand>
        <name>substrate</name>
    </ligand>
</feature>
<dbReference type="GO" id="GO:0009086">
    <property type="term" value="P:methionine biosynthetic process"/>
    <property type="evidence" value="ECO:0007669"/>
    <property type="project" value="UniProtKB-UniRule"/>
</dbReference>
<dbReference type="InterPro" id="IPR029058">
    <property type="entry name" value="AB_hydrolase_fold"/>
</dbReference>
<accession>A0AAP2GHR8</accession>
<dbReference type="PIRSF" id="PIRSF000443">
    <property type="entry name" value="Homoser_Ac_trans"/>
    <property type="match status" value="1"/>
</dbReference>
<evidence type="ECO:0000256" key="1">
    <source>
        <dbReference type="ARBA" id="ARBA00022679"/>
    </source>
</evidence>
<feature type="active site" evidence="2 3">
    <location>
        <position position="291"/>
    </location>
</feature>
<keyword evidence="2" id="KW-0486">Methionine biosynthesis</keyword>
<gene>
    <name evidence="5" type="primary">metX</name>
    <name evidence="2" type="synonym">metXA</name>
    <name evidence="5" type="ORF">KK078_09065</name>
</gene>
<comment type="pathway">
    <text evidence="2">Amino-acid biosynthesis; L-methionine biosynthesis via de novo pathway; O-acetyl-L-homoserine from L-homoserine: step 1/1.</text>
</comment>
<dbReference type="GO" id="GO:0004414">
    <property type="term" value="F:homoserine O-acetyltransferase activity"/>
    <property type="evidence" value="ECO:0007669"/>
    <property type="project" value="UniProtKB-UniRule"/>
</dbReference>
<evidence type="ECO:0000313" key="5">
    <source>
        <dbReference type="EMBL" id="MBT1686705.1"/>
    </source>
</evidence>
<dbReference type="PANTHER" id="PTHR32268:SF11">
    <property type="entry name" value="HOMOSERINE O-ACETYLTRANSFERASE"/>
    <property type="match status" value="1"/>
</dbReference>
<feature type="binding site" evidence="2">
    <location>
        <position position="321"/>
    </location>
    <ligand>
        <name>substrate</name>
    </ligand>
</feature>
<dbReference type="HAMAP" id="MF_00296">
    <property type="entry name" value="MetX_acyltransf"/>
    <property type="match status" value="1"/>
</dbReference>
<protein>
    <recommendedName>
        <fullName evidence="2">Homoserine O-acetyltransferase</fullName>
        <shortName evidence="2">HAT</shortName>
        <ecNumber evidence="2">2.3.1.31</ecNumber>
    </recommendedName>
    <alternativeName>
        <fullName evidence="2">Homoserine transacetylase</fullName>
        <shortName evidence="2">HTA</shortName>
    </alternativeName>
</protein>
<dbReference type="InterPro" id="IPR008220">
    <property type="entry name" value="HAT_MetX-like"/>
</dbReference>